<feature type="domain" description="Acyl-CoA dehydrogenase/oxidase N-terminal" evidence="7">
    <location>
        <begin position="36"/>
        <end position="88"/>
    </location>
</feature>
<dbReference type="PANTHER" id="PTHR43884">
    <property type="entry name" value="ACYL-COA DEHYDROGENASE"/>
    <property type="match status" value="1"/>
</dbReference>
<dbReference type="Gene3D" id="1.10.540.10">
    <property type="entry name" value="Acyl-CoA dehydrogenase/oxidase, N-terminal domain"/>
    <property type="match status" value="1"/>
</dbReference>
<feature type="domain" description="Acyl-CoA dehydrogenase/oxidase C-terminal" evidence="6">
    <location>
        <begin position="230"/>
        <end position="373"/>
    </location>
</feature>
<evidence type="ECO:0000259" key="7">
    <source>
        <dbReference type="Pfam" id="PF02771"/>
    </source>
</evidence>
<evidence type="ECO:0000313" key="9">
    <source>
        <dbReference type="Proteomes" id="UP001501676"/>
    </source>
</evidence>
<evidence type="ECO:0000256" key="2">
    <source>
        <dbReference type="ARBA" id="ARBA00009347"/>
    </source>
</evidence>
<evidence type="ECO:0000256" key="1">
    <source>
        <dbReference type="ARBA" id="ARBA00001974"/>
    </source>
</evidence>
<dbReference type="Pfam" id="PF02771">
    <property type="entry name" value="Acyl-CoA_dh_N"/>
    <property type="match status" value="1"/>
</dbReference>
<protein>
    <submittedName>
        <fullName evidence="8">Acyl-CoA dehydrogenase family protein</fullName>
    </submittedName>
</protein>
<proteinExistence type="inferred from homology"/>
<dbReference type="InterPro" id="IPR009075">
    <property type="entry name" value="AcylCo_DH/oxidase_C"/>
</dbReference>
<name>A0ABP6SUL7_9ACTN</name>
<evidence type="ECO:0000256" key="3">
    <source>
        <dbReference type="ARBA" id="ARBA00022630"/>
    </source>
</evidence>
<dbReference type="Proteomes" id="UP001501676">
    <property type="component" value="Unassembled WGS sequence"/>
</dbReference>
<sequence>MTISEPQGATELVDSAELAELHDELRAVARDLLGAHPPENPVEWRTLAEAGWTGLEVSDALGGAGATFAEAAVVLEELGRAAAHSRYLGAVLAVGTLGLLAPSPDRHALLDGVARGAVAPTAAVLDAGVDSLRGDVPFRLERGLRLSGRATFVPDAVGADRLLLLAREPGGTPVVVLLDPGAVPLGVVEQEVLDPTRRFGIVEADAVPLPSAAVLPFTADPDAAVRRLVDRAAAALACDSLGISEAVLAATVAYARTREQFGRPIGSFQAVKHACADLFVQASLSRRLVSEAARSLAVDASGASDATETALAVSRAKSYACAAAVDAAGTAMQLHGAIGYAWESGLHAYLKRAALNRSLFGSPAEHRQRLAARYR</sequence>
<dbReference type="SUPFAM" id="SSF56645">
    <property type="entry name" value="Acyl-CoA dehydrogenase NM domain-like"/>
    <property type="match status" value="1"/>
</dbReference>
<keyword evidence="3" id="KW-0285">Flavoprotein</keyword>
<evidence type="ECO:0000256" key="5">
    <source>
        <dbReference type="ARBA" id="ARBA00023002"/>
    </source>
</evidence>
<dbReference type="Gene3D" id="2.40.110.10">
    <property type="entry name" value="Butyryl-CoA Dehydrogenase, subunit A, domain 2"/>
    <property type="match status" value="1"/>
</dbReference>
<dbReference type="Pfam" id="PF00441">
    <property type="entry name" value="Acyl-CoA_dh_1"/>
    <property type="match status" value="1"/>
</dbReference>
<comment type="caution">
    <text evidence="8">The sequence shown here is derived from an EMBL/GenBank/DDBJ whole genome shotgun (WGS) entry which is preliminary data.</text>
</comment>
<gene>
    <name evidence="8" type="ORF">GCM10020369_16280</name>
</gene>
<dbReference type="InterPro" id="IPR009100">
    <property type="entry name" value="AcylCoA_DH/oxidase_NM_dom_sf"/>
</dbReference>
<evidence type="ECO:0000313" key="8">
    <source>
        <dbReference type="EMBL" id="GAA3384898.1"/>
    </source>
</evidence>
<evidence type="ECO:0000259" key="6">
    <source>
        <dbReference type="Pfam" id="PF00441"/>
    </source>
</evidence>
<evidence type="ECO:0000256" key="4">
    <source>
        <dbReference type="ARBA" id="ARBA00022827"/>
    </source>
</evidence>
<dbReference type="EMBL" id="BAAAYN010000011">
    <property type="protein sequence ID" value="GAA3384898.1"/>
    <property type="molecule type" value="Genomic_DNA"/>
</dbReference>
<dbReference type="Gene3D" id="1.20.140.10">
    <property type="entry name" value="Butyryl-CoA Dehydrogenase, subunit A, domain 3"/>
    <property type="match status" value="1"/>
</dbReference>
<keyword evidence="9" id="KW-1185">Reference proteome</keyword>
<dbReference type="PANTHER" id="PTHR43884:SF20">
    <property type="entry name" value="ACYL-COA DEHYDROGENASE FADE28"/>
    <property type="match status" value="1"/>
</dbReference>
<dbReference type="SUPFAM" id="SSF47203">
    <property type="entry name" value="Acyl-CoA dehydrogenase C-terminal domain-like"/>
    <property type="match status" value="1"/>
</dbReference>
<dbReference type="InterPro" id="IPR046373">
    <property type="entry name" value="Acyl-CoA_Oxase/DH_mid-dom_sf"/>
</dbReference>
<dbReference type="InterPro" id="IPR013786">
    <property type="entry name" value="AcylCoA_DH/ox_N"/>
</dbReference>
<dbReference type="InterPro" id="IPR036250">
    <property type="entry name" value="AcylCo_DH-like_C"/>
</dbReference>
<reference evidence="9" key="1">
    <citation type="journal article" date="2019" name="Int. J. Syst. Evol. Microbiol.">
        <title>The Global Catalogue of Microorganisms (GCM) 10K type strain sequencing project: providing services to taxonomists for standard genome sequencing and annotation.</title>
        <authorList>
            <consortium name="The Broad Institute Genomics Platform"/>
            <consortium name="The Broad Institute Genome Sequencing Center for Infectious Disease"/>
            <person name="Wu L."/>
            <person name="Ma J."/>
        </authorList>
    </citation>
    <scope>NUCLEOTIDE SEQUENCE [LARGE SCALE GENOMIC DNA]</scope>
    <source>
        <strain evidence="9">JCM 9458</strain>
    </source>
</reference>
<comment type="similarity">
    <text evidence="2">Belongs to the acyl-CoA dehydrogenase family.</text>
</comment>
<comment type="cofactor">
    <cofactor evidence="1">
        <name>FAD</name>
        <dbReference type="ChEBI" id="CHEBI:57692"/>
    </cofactor>
</comment>
<dbReference type="InterPro" id="IPR037069">
    <property type="entry name" value="AcylCoA_DH/ox_N_sf"/>
</dbReference>
<keyword evidence="4" id="KW-0274">FAD</keyword>
<accession>A0ABP6SUL7</accession>
<keyword evidence="5" id="KW-0560">Oxidoreductase</keyword>
<organism evidence="8 9">
    <name type="scientific">Cryptosporangium minutisporangium</name>
    <dbReference type="NCBI Taxonomy" id="113569"/>
    <lineage>
        <taxon>Bacteria</taxon>
        <taxon>Bacillati</taxon>
        <taxon>Actinomycetota</taxon>
        <taxon>Actinomycetes</taxon>
        <taxon>Cryptosporangiales</taxon>
        <taxon>Cryptosporangiaceae</taxon>
        <taxon>Cryptosporangium</taxon>
    </lineage>
</organism>
<dbReference type="RefSeq" id="WP_345727381.1">
    <property type="nucleotide sequence ID" value="NZ_BAAAYN010000011.1"/>
</dbReference>